<feature type="compositionally biased region" description="Basic and acidic residues" evidence="1">
    <location>
        <begin position="59"/>
        <end position="68"/>
    </location>
</feature>
<dbReference type="GO" id="GO:0034220">
    <property type="term" value="P:monoatomic ion transmembrane transport"/>
    <property type="evidence" value="ECO:0007669"/>
    <property type="project" value="UniProtKB-KW"/>
</dbReference>
<dbReference type="EMBL" id="JR041099">
    <property type="protein sequence ID" value="AEY59359.1"/>
    <property type="molecule type" value="mRNA"/>
</dbReference>
<feature type="region of interest" description="Disordered" evidence="1">
    <location>
        <begin position="1"/>
        <end position="76"/>
    </location>
</feature>
<keyword evidence="2" id="KW-0813">Transport</keyword>
<organism evidence="2">
    <name type="scientific">Apis cerana</name>
    <name type="common">Indian honeybee</name>
    <dbReference type="NCBI Taxonomy" id="7461"/>
    <lineage>
        <taxon>Eukaryota</taxon>
        <taxon>Metazoa</taxon>
        <taxon>Ecdysozoa</taxon>
        <taxon>Arthropoda</taxon>
        <taxon>Hexapoda</taxon>
        <taxon>Insecta</taxon>
        <taxon>Pterygota</taxon>
        <taxon>Neoptera</taxon>
        <taxon>Endopterygota</taxon>
        <taxon>Hymenoptera</taxon>
        <taxon>Apocrita</taxon>
        <taxon>Aculeata</taxon>
        <taxon>Apoidea</taxon>
        <taxon>Anthophila</taxon>
        <taxon>Apidae</taxon>
        <taxon>Apis</taxon>
    </lineage>
</organism>
<evidence type="ECO:0000313" key="2">
    <source>
        <dbReference type="EMBL" id="AEY59359.1"/>
    </source>
</evidence>
<evidence type="ECO:0000256" key="1">
    <source>
        <dbReference type="SAM" id="MobiDB-lite"/>
    </source>
</evidence>
<reference evidence="2" key="1">
    <citation type="submission" date="2011-11" db="EMBL/GenBank/DDBJ databases">
        <title>Decoding the brain transcriptome of the Eastern honeybee (Apis cerana) based on pyrosequencing.</title>
        <authorList>
            <person name="Sun L."/>
            <person name="Zheng H."/>
            <person name="Wang Y."/>
            <person name="Xie X."/>
            <person name="Zhu Y."/>
            <person name="Gu W."/>
            <person name="Wang S."/>
        </authorList>
    </citation>
    <scope>NUCLEOTIDE SEQUENCE</scope>
    <source>
        <tissue evidence="2">Brain</tissue>
    </source>
</reference>
<sequence>MDQIPINTPPRSPSRQHLEARNDCNPMTRHAKFVESTEPHRDPSPHPHLSPPRRYSLGENHRARDQHQPAKKTSFILGDDEHHVIEMDQERSGSFVAGDDHRHVIDIESDPVSKLSSRQQTLDASKTNHHHHPRNDASSGPQEQV</sequence>
<keyword evidence="2" id="KW-0407">Ion channel</keyword>
<dbReference type="AlphaFoldDB" id="V9IG96"/>
<feature type="compositionally biased region" description="Basic and acidic residues" evidence="1">
    <location>
        <begin position="32"/>
        <end position="45"/>
    </location>
</feature>
<feature type="compositionally biased region" description="Polar residues" evidence="1">
    <location>
        <begin position="136"/>
        <end position="145"/>
    </location>
</feature>
<feature type="region of interest" description="Disordered" evidence="1">
    <location>
        <begin position="94"/>
        <end position="145"/>
    </location>
</feature>
<gene>
    <name evidence="2" type="ORF">ACCB02305</name>
</gene>
<name>V9IG96_APICE</name>
<proteinExistence type="evidence at transcript level"/>
<accession>V9IG96</accession>
<feature type="compositionally biased region" description="Polar residues" evidence="1">
    <location>
        <begin position="114"/>
        <end position="125"/>
    </location>
</feature>
<keyword evidence="2" id="KW-0406">Ion transport</keyword>
<protein>
    <submittedName>
        <fullName evidence="2">Inwardly rectifying potassium channel</fullName>
    </submittedName>
</protein>